<organism evidence="3 4">
    <name type="scientific">Nocardioides plantarum</name>
    <dbReference type="NCBI Taxonomy" id="29299"/>
    <lineage>
        <taxon>Bacteria</taxon>
        <taxon>Bacillati</taxon>
        <taxon>Actinomycetota</taxon>
        <taxon>Actinomycetes</taxon>
        <taxon>Propionibacteriales</taxon>
        <taxon>Nocardioidaceae</taxon>
        <taxon>Nocardioides</taxon>
    </lineage>
</organism>
<dbReference type="EMBL" id="JBHMDG010000010">
    <property type="protein sequence ID" value="MFB9313014.1"/>
    <property type="molecule type" value="Genomic_DNA"/>
</dbReference>
<evidence type="ECO:0000259" key="2">
    <source>
        <dbReference type="Pfam" id="PF01648"/>
    </source>
</evidence>
<evidence type="ECO:0000313" key="4">
    <source>
        <dbReference type="Proteomes" id="UP001589750"/>
    </source>
</evidence>
<keyword evidence="1 3" id="KW-0808">Transferase</keyword>
<gene>
    <name evidence="3" type="ORF">ACFFRI_08155</name>
</gene>
<dbReference type="InterPro" id="IPR008278">
    <property type="entry name" value="4-PPantetheinyl_Trfase_dom"/>
</dbReference>
<keyword evidence="4" id="KW-1185">Reference proteome</keyword>
<feature type="domain" description="4'-phosphopantetheinyl transferase" evidence="2">
    <location>
        <begin position="76"/>
        <end position="140"/>
    </location>
</feature>
<evidence type="ECO:0000313" key="3">
    <source>
        <dbReference type="EMBL" id="MFB9313014.1"/>
    </source>
</evidence>
<evidence type="ECO:0000256" key="1">
    <source>
        <dbReference type="ARBA" id="ARBA00022679"/>
    </source>
</evidence>
<dbReference type="Pfam" id="PF01648">
    <property type="entry name" value="ACPS"/>
    <property type="match status" value="1"/>
</dbReference>
<reference evidence="3 4" key="1">
    <citation type="submission" date="2024-09" db="EMBL/GenBank/DDBJ databases">
        <authorList>
            <person name="Sun Q."/>
            <person name="Mori K."/>
        </authorList>
    </citation>
    <scope>NUCLEOTIDE SEQUENCE [LARGE SCALE GENOMIC DNA]</scope>
    <source>
        <strain evidence="3 4">JCM 9626</strain>
    </source>
</reference>
<comment type="caution">
    <text evidence="3">The sequence shown here is derived from an EMBL/GenBank/DDBJ whole genome shotgun (WGS) entry which is preliminary data.</text>
</comment>
<dbReference type="GO" id="GO:0016740">
    <property type="term" value="F:transferase activity"/>
    <property type="evidence" value="ECO:0007669"/>
    <property type="project" value="UniProtKB-KW"/>
</dbReference>
<name>A0ABV5KBI0_9ACTN</name>
<dbReference type="InterPro" id="IPR037143">
    <property type="entry name" value="4-PPantetheinyl_Trfase_dom_sf"/>
</dbReference>
<proteinExistence type="predicted"/>
<sequence>MLEVTTVVQPGDPAAARPLAERLVATHTGRAEVRLTQTCAECGGQHGRPQVVGGGAHVGWARSAGLVAAVVADVPCAIDVESLAVLRAGPLPLDLFPPAEQAWVAAQDDRVRAFARLWVRKEVLVKLGDVSLDEALGLDLLASLTGHAVLGRTLVELDAASYDAVAAWGTDEDDSRVARS</sequence>
<dbReference type="RefSeq" id="WP_170215497.1">
    <property type="nucleotide sequence ID" value="NZ_JBHMDG010000010.1"/>
</dbReference>
<accession>A0ABV5KBI0</accession>
<dbReference type="Proteomes" id="UP001589750">
    <property type="component" value="Unassembled WGS sequence"/>
</dbReference>
<dbReference type="SUPFAM" id="SSF56214">
    <property type="entry name" value="4'-phosphopantetheinyl transferase"/>
    <property type="match status" value="1"/>
</dbReference>
<protein>
    <submittedName>
        <fullName evidence="3">4'-phosphopantetheinyl transferase family protein</fullName>
    </submittedName>
</protein>